<sequence>MDTGEVLGGCMYGYFFCQTAAGQLTLIPREKDWMLMLGNGVMGRFPDAQAAVDALHEGTLRVQGRRIDASALGVPARAHDWLYHVLSR</sequence>
<proteinExistence type="predicted"/>
<dbReference type="EMBL" id="FMSH01000231">
    <property type="protein sequence ID" value="SCU76391.1"/>
    <property type="molecule type" value="Genomic_DNA"/>
</dbReference>
<organism evidence="1">
    <name type="scientific">Cupriavidus necator</name>
    <name type="common">Alcaligenes eutrophus</name>
    <name type="synonym">Ralstonia eutropha</name>
    <dbReference type="NCBI Taxonomy" id="106590"/>
    <lineage>
        <taxon>Bacteria</taxon>
        <taxon>Pseudomonadati</taxon>
        <taxon>Pseudomonadota</taxon>
        <taxon>Betaproteobacteria</taxon>
        <taxon>Burkholderiales</taxon>
        <taxon>Burkholderiaceae</taxon>
        <taxon>Cupriavidus</taxon>
    </lineage>
</organism>
<dbReference type="AlphaFoldDB" id="A0A1K0JB90"/>
<accession>A0A1K0JB90</accession>
<name>A0A1K0JB90_CUPNE</name>
<evidence type="ECO:0000313" key="1">
    <source>
        <dbReference type="EMBL" id="SCU76391.1"/>
    </source>
</evidence>
<reference evidence="1" key="1">
    <citation type="submission" date="2016-09" db="EMBL/GenBank/DDBJ databases">
        <authorList>
            <person name="Capua I."/>
            <person name="De Benedictis P."/>
            <person name="Joannis T."/>
            <person name="Lombin L.H."/>
            <person name="Cattoli G."/>
        </authorList>
    </citation>
    <scope>NUCLEOTIDE SEQUENCE</scope>
    <source>
        <strain evidence="1">B9</strain>
    </source>
</reference>
<protein>
    <submittedName>
        <fullName evidence="1">Uncharacterized protein</fullName>
    </submittedName>
</protein>
<gene>
    <name evidence="1" type="ORF">CNECB9_3060011</name>
</gene>